<dbReference type="FunFam" id="1.10.3380.20:FF:000002">
    <property type="entry name" value="helicase POLQ-like isoform X1"/>
    <property type="match status" value="1"/>
</dbReference>
<dbReference type="GO" id="GO:0043138">
    <property type="term" value="F:3'-5' DNA helicase activity"/>
    <property type="evidence" value="ECO:0007669"/>
    <property type="project" value="UniProtKB-EC"/>
</dbReference>
<dbReference type="PANTHER" id="PTHR47961:SF12">
    <property type="entry name" value="HELICASE POLQ-LIKE"/>
    <property type="match status" value="1"/>
</dbReference>
<evidence type="ECO:0000256" key="12">
    <source>
        <dbReference type="ARBA" id="ARBA00023235"/>
    </source>
</evidence>
<organism evidence="24 25">
    <name type="scientific">Leptobrachium leishanense</name>
    <name type="common">Leishan spiny toad</name>
    <dbReference type="NCBI Taxonomy" id="445787"/>
    <lineage>
        <taxon>Eukaryota</taxon>
        <taxon>Metazoa</taxon>
        <taxon>Chordata</taxon>
        <taxon>Craniata</taxon>
        <taxon>Vertebrata</taxon>
        <taxon>Euteleostomi</taxon>
        <taxon>Amphibia</taxon>
        <taxon>Batrachia</taxon>
        <taxon>Anura</taxon>
        <taxon>Pelobatoidea</taxon>
        <taxon>Megophryidae</taxon>
        <taxon>Leptobrachium</taxon>
    </lineage>
</organism>
<dbReference type="GO" id="GO:0005634">
    <property type="term" value="C:nucleus"/>
    <property type="evidence" value="ECO:0007669"/>
    <property type="project" value="UniProtKB-SubCell"/>
</dbReference>
<evidence type="ECO:0000313" key="24">
    <source>
        <dbReference type="Ensembl" id="ENSLLEP00000007416.1"/>
    </source>
</evidence>
<dbReference type="CDD" id="cd18026">
    <property type="entry name" value="DEXHc_POLQ-like"/>
    <property type="match status" value="1"/>
</dbReference>
<dbReference type="InterPro" id="IPR050474">
    <property type="entry name" value="Hel308_SKI2-like"/>
</dbReference>
<evidence type="ECO:0000256" key="15">
    <source>
        <dbReference type="ARBA" id="ARBA00034808"/>
    </source>
</evidence>
<evidence type="ECO:0000256" key="6">
    <source>
        <dbReference type="ARBA" id="ARBA00022763"/>
    </source>
</evidence>
<dbReference type="PROSITE" id="PS51194">
    <property type="entry name" value="HELICASE_CTER"/>
    <property type="match status" value="1"/>
</dbReference>
<evidence type="ECO:0000256" key="14">
    <source>
        <dbReference type="ARBA" id="ARBA00034617"/>
    </source>
</evidence>
<evidence type="ECO:0000256" key="5">
    <source>
        <dbReference type="ARBA" id="ARBA00022741"/>
    </source>
</evidence>
<feature type="region of interest" description="Disordered" evidence="21">
    <location>
        <begin position="1"/>
        <end position="29"/>
    </location>
</feature>
<dbReference type="Gene3D" id="3.40.50.300">
    <property type="entry name" value="P-loop containing nucleotide triphosphate hydrolases"/>
    <property type="match status" value="2"/>
</dbReference>
<evidence type="ECO:0000256" key="3">
    <source>
        <dbReference type="ARBA" id="ARBA00010140"/>
    </source>
</evidence>
<evidence type="ECO:0000259" key="22">
    <source>
        <dbReference type="PROSITE" id="PS51192"/>
    </source>
</evidence>
<evidence type="ECO:0000256" key="8">
    <source>
        <dbReference type="ARBA" id="ARBA00022806"/>
    </source>
</evidence>
<dbReference type="AlphaFoldDB" id="A0A8C5M1V3"/>
<dbReference type="SMART" id="SM00490">
    <property type="entry name" value="HELICc"/>
    <property type="match status" value="1"/>
</dbReference>
<evidence type="ECO:0000256" key="13">
    <source>
        <dbReference type="ARBA" id="ARBA00023242"/>
    </source>
</evidence>
<dbReference type="InterPro" id="IPR014001">
    <property type="entry name" value="Helicase_ATP-bd"/>
</dbReference>
<dbReference type="Gene3D" id="1.10.3380.20">
    <property type="match status" value="1"/>
</dbReference>
<proteinExistence type="inferred from homology"/>
<dbReference type="GO" id="GO:0006281">
    <property type="term" value="P:DNA repair"/>
    <property type="evidence" value="ECO:0007669"/>
    <property type="project" value="UniProtKB-KW"/>
</dbReference>
<evidence type="ECO:0000256" key="20">
    <source>
        <dbReference type="ARBA" id="ARBA00076391"/>
    </source>
</evidence>
<dbReference type="InterPro" id="IPR011545">
    <property type="entry name" value="DEAD/DEAH_box_helicase_dom"/>
</dbReference>
<gene>
    <name evidence="24" type="primary">HELQ</name>
</gene>
<feature type="compositionally biased region" description="Basic residues" evidence="21">
    <location>
        <begin position="8"/>
        <end position="18"/>
    </location>
</feature>
<dbReference type="FunFam" id="3.40.50.300:FF:001293">
    <property type="entry name" value="helicase POLQ-like isoform X5"/>
    <property type="match status" value="1"/>
</dbReference>
<dbReference type="SUPFAM" id="SSF46785">
    <property type="entry name" value="Winged helix' DNA-binding domain"/>
    <property type="match status" value="1"/>
</dbReference>
<evidence type="ECO:0000256" key="11">
    <source>
        <dbReference type="ARBA" id="ARBA00023204"/>
    </source>
</evidence>
<dbReference type="SUPFAM" id="SSF52540">
    <property type="entry name" value="P-loop containing nucleoside triphosphate hydrolases"/>
    <property type="match status" value="1"/>
</dbReference>
<accession>A0A8C5M1V3</accession>
<keyword evidence="25" id="KW-1185">Reference proteome</keyword>
<dbReference type="Gene3D" id="1.10.150.20">
    <property type="entry name" value="5' to 3' exonuclease, C-terminal subdomain"/>
    <property type="match status" value="1"/>
</dbReference>
<name>A0A8C5M1V3_9ANUR</name>
<keyword evidence="11" id="KW-0234">DNA repair</keyword>
<comment type="subcellular location">
    <subcellularLocation>
        <location evidence="2">Chromosome</location>
    </subcellularLocation>
    <subcellularLocation>
        <location evidence="1">Nucleus</location>
    </subcellularLocation>
</comment>
<evidence type="ECO:0000256" key="1">
    <source>
        <dbReference type="ARBA" id="ARBA00004123"/>
    </source>
</evidence>
<dbReference type="FunFam" id="3.40.50.300:FF:000813">
    <property type="entry name" value="helicase POLQ-like isoform X1"/>
    <property type="match status" value="1"/>
</dbReference>
<protein>
    <recommendedName>
        <fullName evidence="18">Helicase POLQ-like</fullName>
        <ecNumber evidence="15">5.6.2.4</ecNumber>
    </recommendedName>
    <alternativeName>
        <fullName evidence="20">Mus308-like helicase</fullName>
    </alternativeName>
    <alternativeName>
        <fullName evidence="19">POLQ-like helicase</fullName>
    </alternativeName>
</protein>
<dbReference type="SMART" id="SM00487">
    <property type="entry name" value="DEXDc"/>
    <property type="match status" value="1"/>
</dbReference>
<evidence type="ECO:0000256" key="9">
    <source>
        <dbReference type="ARBA" id="ARBA00022840"/>
    </source>
</evidence>
<keyword evidence="13" id="KW-0539">Nucleus</keyword>
<keyword evidence="5" id="KW-0547">Nucleotide-binding</keyword>
<dbReference type="InterPro" id="IPR048960">
    <property type="entry name" value="POLQ-like_helical"/>
</dbReference>
<keyword evidence="4" id="KW-0158">Chromosome</keyword>
<keyword evidence="7" id="KW-0378">Hydrolase</keyword>
<comment type="catalytic activity">
    <reaction evidence="14">
        <text>Couples ATP hydrolysis with the unwinding of duplex DNA by translocating in the 3'-5' direction.</text>
        <dbReference type="EC" id="5.6.2.4"/>
    </reaction>
</comment>
<keyword evidence="12" id="KW-0413">Isomerase</keyword>
<evidence type="ECO:0000256" key="16">
    <source>
        <dbReference type="ARBA" id="ARBA00048988"/>
    </source>
</evidence>
<dbReference type="Pfam" id="PF00270">
    <property type="entry name" value="DEAD"/>
    <property type="match status" value="1"/>
</dbReference>
<reference evidence="24" key="2">
    <citation type="submission" date="2025-09" db="UniProtKB">
        <authorList>
            <consortium name="Ensembl"/>
        </authorList>
    </citation>
    <scope>IDENTIFICATION</scope>
</reference>
<evidence type="ECO:0000256" key="2">
    <source>
        <dbReference type="ARBA" id="ARBA00004286"/>
    </source>
</evidence>
<feature type="domain" description="Helicase C-terminal" evidence="23">
    <location>
        <begin position="559"/>
        <end position="751"/>
    </location>
</feature>
<comment type="similarity">
    <text evidence="3">Belongs to the helicase family. SKI2 subfamily.</text>
</comment>
<dbReference type="FunFam" id="1.10.150.20:FF:000058">
    <property type="entry name" value="Helicase, POLQ like"/>
    <property type="match status" value="1"/>
</dbReference>
<dbReference type="InterPro" id="IPR036390">
    <property type="entry name" value="WH_DNA-bd_sf"/>
</dbReference>
<evidence type="ECO:0000313" key="25">
    <source>
        <dbReference type="Proteomes" id="UP000694569"/>
    </source>
</evidence>
<dbReference type="InterPro" id="IPR046931">
    <property type="entry name" value="HTH_61"/>
</dbReference>
<keyword evidence="8" id="KW-0347">Helicase</keyword>
<dbReference type="OrthoDB" id="2320933at2759"/>
<evidence type="ECO:0000256" key="18">
    <source>
        <dbReference type="ARBA" id="ARBA00069099"/>
    </source>
</evidence>
<dbReference type="PROSITE" id="PS51192">
    <property type="entry name" value="HELICASE_ATP_BIND_1"/>
    <property type="match status" value="1"/>
</dbReference>
<dbReference type="SUPFAM" id="SSF158702">
    <property type="entry name" value="Sec63 N-terminal domain-like"/>
    <property type="match status" value="1"/>
</dbReference>
<evidence type="ECO:0000256" key="17">
    <source>
        <dbReference type="ARBA" id="ARBA00053573"/>
    </source>
</evidence>
<reference evidence="24" key="1">
    <citation type="submission" date="2025-08" db="UniProtKB">
        <authorList>
            <consortium name="Ensembl"/>
        </authorList>
    </citation>
    <scope>IDENTIFICATION</scope>
</reference>
<dbReference type="EC" id="5.6.2.4" evidence="15"/>
<dbReference type="InterPro" id="IPR001650">
    <property type="entry name" value="Helicase_C-like"/>
</dbReference>
<keyword evidence="6" id="KW-0227">DNA damage</keyword>
<evidence type="ECO:0000259" key="23">
    <source>
        <dbReference type="PROSITE" id="PS51194"/>
    </source>
</evidence>
<dbReference type="GO" id="GO:0016787">
    <property type="term" value="F:hydrolase activity"/>
    <property type="evidence" value="ECO:0007669"/>
    <property type="project" value="UniProtKB-KW"/>
</dbReference>
<dbReference type="PANTHER" id="PTHR47961">
    <property type="entry name" value="DNA POLYMERASE THETA, PUTATIVE (AFU_ORTHOLOGUE AFUA_1G05260)-RELATED"/>
    <property type="match status" value="1"/>
</dbReference>
<sequence length="1090" mass="122407">MESGGIQVKRRHSVRKRSLPIGLSGSTPAKKKINEDIDAVNDMLHSQDFVASCDKEKNPVLPSQMEESFSEDLFGDYDSFALDNSVLAEMNNLEKQCDQASPNTSPQQKDETPKLFSLKREKSPVKEIAALLEPKQRLLARTTWETKGQSDEFEDDLPCSQLFYFEETEQSSNAAIDKLSLCNGMLAREYDNGDSNLCTTINTHRNNLDVPSPCNAIMQISKATEYDLSINDPTTGTSAFYSSKISVSCEQGRRKSLKDSLKTALTSNAKGQSPQVSRTRQLKETVLLEEIDVAKKTLETSSDFDLGPFYGLPSKVSELINQYRGIKKLYDWQHTCLTLESLKQRKNLIYSLPTSGGKTLVAEIVILQELLCRQRDVLMILPYVAIVQEKVRGLSSFGVELDFLLEEYAGSKGRFPPIKRRKRNSLYIATIEKGHSLVNSLIETGRISDLGLLVVDELHMLGDGSRGAILEMALAKVLYTSENTQIIGMSATLNNVGDLQRFLKAEYYTNDFRPVELKEFVKIRDSIYEVDGKAEDNFTFSRLLNYKYSSNMLKMDPDHIIALVTEVIPNHSCLVFCPTKKNCENVVEMICKYLNKVYLSHRAEEKKHLLEDLKNTGNGMVCSVLKRTIPFGIAYHHSGLTSEERKLVEEAYSAGVLCLLACTSTLAAGVNLPARRVILRAPYVARDFLKRAQYKQMVGRAGRAGIDSAGESILVLQDKDKPMVQELVSKPLENCYSNLMHDSGKGFRSLILSLIGLKIANTAEEIYGFVCYTLFSVQQAHLCKEKDLWDITKESLQDLADKGLIYSKENFERQQITFEVSKLGLATYKGSIDLDYSDVLYSDLKKGLQGLVLESFLHLLYLVTPYDMVSMFSPDWMIYFRQFSQLNPTEQTVAASVGVPESFLARKASGQSVKNSVDNRVVNRLYLCFILYALLKDTDIWSVSTKFSIPRGSIQNLLSSSASFSSCVLHFCEELDEFWPYKSLLIEVTKRLSYCVKAELIPLMEVTGVLEARAKQLYNAGYTTLAHLANADPNVMVKKIEHLSKRQANQIVFSAKMLLNEKAEALQEEVEDLLRLPSDLPAISNETESG</sequence>
<dbReference type="Pfam" id="PF00271">
    <property type="entry name" value="Helicase_C"/>
    <property type="match status" value="1"/>
</dbReference>
<evidence type="ECO:0000256" key="7">
    <source>
        <dbReference type="ARBA" id="ARBA00022801"/>
    </source>
</evidence>
<evidence type="ECO:0000256" key="21">
    <source>
        <dbReference type="SAM" id="MobiDB-lite"/>
    </source>
</evidence>
<dbReference type="Pfam" id="PF21099">
    <property type="entry name" value="POLQ_helical"/>
    <property type="match status" value="1"/>
</dbReference>
<dbReference type="CDD" id="cd18795">
    <property type="entry name" value="SF2_C_Ski2"/>
    <property type="match status" value="1"/>
</dbReference>
<dbReference type="GO" id="GO:0005524">
    <property type="term" value="F:ATP binding"/>
    <property type="evidence" value="ECO:0007669"/>
    <property type="project" value="UniProtKB-KW"/>
</dbReference>
<dbReference type="GeneTree" id="ENSGT00940000157350"/>
<feature type="domain" description="Helicase ATP-binding" evidence="22">
    <location>
        <begin position="339"/>
        <end position="511"/>
    </location>
</feature>
<keyword evidence="10" id="KW-0238">DNA-binding</keyword>
<evidence type="ECO:0000256" key="19">
    <source>
        <dbReference type="ARBA" id="ARBA00074990"/>
    </source>
</evidence>
<evidence type="ECO:0000256" key="4">
    <source>
        <dbReference type="ARBA" id="ARBA00022454"/>
    </source>
</evidence>
<comment type="function">
    <text evidence="17">Single-stranded 3'-5' DNA helicase that plays a key role in homology-driven double-strand break (DSB) repair. Involved in different DSB repair mechanisms that are guided by annealing of extensive stretches of complementary bases at break ends, such as microhomology-mediated end-joining (MMEJ), single-strand annealing (SSA) or synthesis-dependent strand annealing (SDSA). Possesses both DNA unwinding and annealing activities. Forms a complex with RAD51, stimulating HELQ DNA helicase activity and ability to unwing DNA. Efficiently unwinds substrates containing 3' overhangs or a D-loop. In contrast, interaction with the replication protein A (RPA/RP-A) complex inhibits DNA unwinding by HELQ but strongly stimulates DNA strand annealing. Triggers displacement of RPA from single-stranded DNA to facilitate annealing of complementary sequences.</text>
</comment>
<dbReference type="GO" id="GO:0003677">
    <property type="term" value="F:DNA binding"/>
    <property type="evidence" value="ECO:0007669"/>
    <property type="project" value="UniProtKB-KW"/>
</dbReference>
<dbReference type="Pfam" id="PF20470">
    <property type="entry name" value="HTH_61"/>
    <property type="match status" value="1"/>
</dbReference>
<keyword evidence="9" id="KW-0067">ATP-binding</keyword>
<dbReference type="InterPro" id="IPR027417">
    <property type="entry name" value="P-loop_NTPase"/>
</dbReference>
<dbReference type="Ensembl" id="ENSLLET00000007719.1">
    <property type="protein sequence ID" value="ENSLLEP00000007416.1"/>
    <property type="gene ID" value="ENSLLEG00000004695.1"/>
</dbReference>
<dbReference type="Proteomes" id="UP000694569">
    <property type="component" value="Unplaced"/>
</dbReference>
<evidence type="ECO:0000256" key="10">
    <source>
        <dbReference type="ARBA" id="ARBA00023125"/>
    </source>
</evidence>
<dbReference type="GO" id="GO:0005694">
    <property type="term" value="C:chromosome"/>
    <property type="evidence" value="ECO:0007669"/>
    <property type="project" value="UniProtKB-SubCell"/>
</dbReference>
<comment type="catalytic activity">
    <reaction evidence="16">
        <text>ATP + H2O = ADP + phosphate + H(+)</text>
        <dbReference type="Rhea" id="RHEA:13065"/>
        <dbReference type="ChEBI" id="CHEBI:15377"/>
        <dbReference type="ChEBI" id="CHEBI:15378"/>
        <dbReference type="ChEBI" id="CHEBI:30616"/>
        <dbReference type="ChEBI" id="CHEBI:43474"/>
        <dbReference type="ChEBI" id="CHEBI:456216"/>
        <dbReference type="EC" id="5.6.2.4"/>
    </reaction>
</comment>